<dbReference type="InterPro" id="IPR003871">
    <property type="entry name" value="RFA1B/D_OB_1st"/>
</dbReference>
<evidence type="ECO:0000256" key="3">
    <source>
        <dbReference type="ARBA" id="ARBA00022771"/>
    </source>
</evidence>
<comment type="caution">
    <text evidence="9">The sequence shown here is derived from an EMBL/GenBank/DDBJ whole genome shotgun (WGS) entry which is preliminary data.</text>
</comment>
<reference evidence="9 10" key="1">
    <citation type="submission" date="2022-01" db="EMBL/GenBank/DDBJ databases">
        <authorList>
            <person name="Xiong W."/>
            <person name="Schranz E."/>
        </authorList>
    </citation>
    <scope>NUCLEOTIDE SEQUENCE [LARGE SCALE GENOMIC DNA]</scope>
</reference>
<accession>A0AAU9NMT3</accession>
<evidence type="ECO:0000256" key="6">
    <source>
        <dbReference type="SAM" id="MobiDB-lite"/>
    </source>
</evidence>
<sequence length="564" mass="64300">MGRWVTFSWLCWTENRPRDMATSKITFIKDIDPVNSDVTIKVKVLKLWTLNSKFNDNEKYSIEMIFLDEQGTLIQANVFQNLFYKFEKSLREGSVYEITTLSVAKHNPHPKSTIFSDLPNKITFVRETELKDSLDFPENVFGLSFVDFQKINSKVIPTQRSVDVIDVVVSRTTIIPSQKKDKQRIHLELKNLDGVHLKVTLWGHFANKVSDYLDNHNTDDCVVIIVQFAKINDYRGKFGVASYYDVTTVFINTDIDEIKQLAKDNESSQSSGTISLIRTKHVSINDDFLKNNEVKTIYKSKEPVQVEEFIIVGTIIGIRQDKPWCYQSCPDCHVKTVEIPNTNEDVKLYKCTNVECNKSTKVPIPRYMIPVCVQDDSASTILTMFDREAYGLLGISARDLAEKHTRLGFSLGIYPPELNFLKNKHLAFKVSVTKYNVKFQNSVYTISRVTEEKQIIETLERKLLQLQPATLESLNDGPSDSNSQEKIVTKDWVSHSDENVTPSTGDILTPTSSNHVKSTPMNLTRKFEEVYDVEQYSNSSSTKAPRLSTGTGEGIKLLIPKVEK</sequence>
<evidence type="ECO:0000256" key="2">
    <source>
        <dbReference type="ARBA" id="ARBA00022723"/>
    </source>
</evidence>
<dbReference type="CDD" id="cd04476">
    <property type="entry name" value="RPA1_DBD_C"/>
    <property type="match status" value="1"/>
</dbReference>
<dbReference type="CDD" id="cd04480">
    <property type="entry name" value="RPA1_DBD_A_like"/>
    <property type="match status" value="1"/>
</dbReference>
<evidence type="ECO:0000256" key="1">
    <source>
        <dbReference type="ARBA" id="ARBA00005690"/>
    </source>
</evidence>
<dbReference type="InterPro" id="IPR013955">
    <property type="entry name" value="Rep_factor-A_C"/>
</dbReference>
<dbReference type="CDD" id="cd04481">
    <property type="entry name" value="RPA1_DBD_B_like"/>
    <property type="match status" value="1"/>
</dbReference>
<keyword evidence="5" id="KW-0238">DNA-binding</keyword>
<keyword evidence="2" id="KW-0479">Metal-binding</keyword>
<dbReference type="PANTHER" id="PTHR47165">
    <property type="entry name" value="OS03G0429900 PROTEIN"/>
    <property type="match status" value="1"/>
</dbReference>
<dbReference type="EMBL" id="CAKMRJ010004445">
    <property type="protein sequence ID" value="CAH1439014.1"/>
    <property type="molecule type" value="Genomic_DNA"/>
</dbReference>
<organism evidence="9 10">
    <name type="scientific">Lactuca virosa</name>
    <dbReference type="NCBI Taxonomy" id="75947"/>
    <lineage>
        <taxon>Eukaryota</taxon>
        <taxon>Viridiplantae</taxon>
        <taxon>Streptophyta</taxon>
        <taxon>Embryophyta</taxon>
        <taxon>Tracheophyta</taxon>
        <taxon>Spermatophyta</taxon>
        <taxon>Magnoliopsida</taxon>
        <taxon>eudicotyledons</taxon>
        <taxon>Gunneridae</taxon>
        <taxon>Pentapetalae</taxon>
        <taxon>asterids</taxon>
        <taxon>campanulids</taxon>
        <taxon>Asterales</taxon>
        <taxon>Asteraceae</taxon>
        <taxon>Cichorioideae</taxon>
        <taxon>Cichorieae</taxon>
        <taxon>Lactucinae</taxon>
        <taxon>Lactuca</taxon>
    </lineage>
</organism>
<keyword evidence="10" id="KW-1185">Reference proteome</keyword>
<dbReference type="InterPro" id="IPR012340">
    <property type="entry name" value="NA-bd_OB-fold"/>
</dbReference>
<dbReference type="GO" id="GO:0008270">
    <property type="term" value="F:zinc ion binding"/>
    <property type="evidence" value="ECO:0007669"/>
    <property type="project" value="UniProtKB-KW"/>
</dbReference>
<feature type="compositionally biased region" description="Polar residues" evidence="6">
    <location>
        <begin position="499"/>
        <end position="519"/>
    </location>
</feature>
<dbReference type="Pfam" id="PF02721">
    <property type="entry name" value="DUF223"/>
    <property type="match status" value="1"/>
</dbReference>
<evidence type="ECO:0000313" key="10">
    <source>
        <dbReference type="Proteomes" id="UP001157418"/>
    </source>
</evidence>
<feature type="domain" description="Replication factor A C-terminal" evidence="8">
    <location>
        <begin position="310"/>
        <end position="405"/>
    </location>
</feature>
<dbReference type="GO" id="GO:0003677">
    <property type="term" value="F:DNA binding"/>
    <property type="evidence" value="ECO:0007669"/>
    <property type="project" value="UniProtKB-KW"/>
</dbReference>
<evidence type="ECO:0000256" key="5">
    <source>
        <dbReference type="ARBA" id="ARBA00023125"/>
    </source>
</evidence>
<dbReference type="PANTHER" id="PTHR47165:SF4">
    <property type="entry name" value="OS03G0429900 PROTEIN"/>
    <property type="match status" value="1"/>
</dbReference>
<protein>
    <recommendedName>
        <fullName evidence="11">Replication factor A C-terminal domain-containing protein</fullName>
    </recommendedName>
</protein>
<proteinExistence type="inferred from homology"/>
<dbReference type="Proteomes" id="UP001157418">
    <property type="component" value="Unassembled WGS sequence"/>
</dbReference>
<name>A0AAU9NMT3_9ASTR</name>
<evidence type="ECO:0000256" key="4">
    <source>
        <dbReference type="ARBA" id="ARBA00022833"/>
    </source>
</evidence>
<dbReference type="InterPro" id="IPR047192">
    <property type="entry name" value="Euk_RPA1_DBD_C"/>
</dbReference>
<dbReference type="Gene3D" id="2.40.50.140">
    <property type="entry name" value="Nucleic acid-binding proteins"/>
    <property type="match status" value="3"/>
</dbReference>
<dbReference type="SUPFAM" id="SSF50249">
    <property type="entry name" value="Nucleic acid-binding proteins"/>
    <property type="match status" value="3"/>
</dbReference>
<feature type="region of interest" description="Disordered" evidence="6">
    <location>
        <begin position="498"/>
        <end position="519"/>
    </location>
</feature>
<evidence type="ECO:0000259" key="8">
    <source>
        <dbReference type="Pfam" id="PF08646"/>
    </source>
</evidence>
<comment type="similarity">
    <text evidence="1">Belongs to the replication factor A protein 1 family.</text>
</comment>
<feature type="domain" description="Replication protein A 70 kDa DNA-binding subunit B/D first OB fold" evidence="7">
    <location>
        <begin position="26"/>
        <end position="132"/>
    </location>
</feature>
<dbReference type="AlphaFoldDB" id="A0AAU9NMT3"/>
<evidence type="ECO:0008006" key="11">
    <source>
        <dbReference type="Google" id="ProtNLM"/>
    </source>
</evidence>
<evidence type="ECO:0000259" key="7">
    <source>
        <dbReference type="Pfam" id="PF02721"/>
    </source>
</evidence>
<gene>
    <name evidence="9" type="ORF">LVIROSA_LOCUS25241</name>
</gene>
<evidence type="ECO:0000313" key="9">
    <source>
        <dbReference type="EMBL" id="CAH1439014.1"/>
    </source>
</evidence>
<keyword evidence="3" id="KW-0863">Zinc-finger</keyword>
<keyword evidence="4" id="KW-0862">Zinc</keyword>
<dbReference type="Pfam" id="PF08646">
    <property type="entry name" value="Rep_fac-A_C"/>
    <property type="match status" value="1"/>
</dbReference>